<dbReference type="STRING" id="1353528.DT23_00855"/>
<organism evidence="1 2">
    <name type="scientific">Thioclava indica</name>
    <dbReference type="NCBI Taxonomy" id="1353528"/>
    <lineage>
        <taxon>Bacteria</taxon>
        <taxon>Pseudomonadati</taxon>
        <taxon>Pseudomonadota</taxon>
        <taxon>Alphaproteobacteria</taxon>
        <taxon>Rhodobacterales</taxon>
        <taxon>Paracoccaceae</taxon>
        <taxon>Thioclava</taxon>
    </lineage>
</organism>
<dbReference type="RefSeq" id="WP_038127240.1">
    <property type="nucleotide sequence ID" value="NZ_AUNB01000001.1"/>
</dbReference>
<evidence type="ECO:0000313" key="2">
    <source>
        <dbReference type="Proteomes" id="UP000027471"/>
    </source>
</evidence>
<reference evidence="1 2" key="1">
    <citation type="journal article" date="2015" name="Antonie Van Leeuwenhoek">
        <title>Thioclava indica sp. nov., isolated from surface seawater of the Indian Ocean.</title>
        <authorList>
            <person name="Liu Y."/>
            <person name="Lai Q."/>
            <person name="Du J."/>
            <person name="Xu H."/>
            <person name="Jiang L."/>
            <person name="Shao Z."/>
        </authorList>
    </citation>
    <scope>NUCLEOTIDE SEQUENCE [LARGE SCALE GENOMIC DNA]</scope>
    <source>
        <strain evidence="1 2">DT23-4</strain>
    </source>
</reference>
<protein>
    <submittedName>
        <fullName evidence="1">Uncharacterized protein</fullName>
    </submittedName>
</protein>
<evidence type="ECO:0000313" key="1">
    <source>
        <dbReference type="EMBL" id="KEO61549.1"/>
    </source>
</evidence>
<proteinExistence type="predicted"/>
<comment type="caution">
    <text evidence="1">The sequence shown here is derived from an EMBL/GenBank/DDBJ whole genome shotgun (WGS) entry which is preliminary data.</text>
</comment>
<dbReference type="EMBL" id="AUNB01000001">
    <property type="protein sequence ID" value="KEO61549.1"/>
    <property type="molecule type" value="Genomic_DNA"/>
</dbReference>
<dbReference type="AlphaFoldDB" id="A0A074JYI7"/>
<dbReference type="Proteomes" id="UP000027471">
    <property type="component" value="Unassembled WGS sequence"/>
</dbReference>
<sequence length="81" mass="9331">MLGISYHKRLRDWRDAAIRRAKYRSIYAHALVTAHMGGHLIADDHPSWARIEAAIEGARAGDTSAIDRIERELLRMRDKHI</sequence>
<keyword evidence="2" id="KW-1185">Reference proteome</keyword>
<accession>A0A074JYI7</accession>
<dbReference type="OrthoDB" id="7776034at2"/>
<name>A0A074JYI7_9RHOB</name>
<dbReference type="eggNOG" id="ENOG50346F0">
    <property type="taxonomic scope" value="Bacteria"/>
</dbReference>
<gene>
    <name evidence="1" type="ORF">DT23_00855</name>
</gene>